<evidence type="ECO:0000313" key="2">
    <source>
        <dbReference type="EMBL" id="RIA94548.1"/>
    </source>
</evidence>
<dbReference type="OrthoDB" id="2425068at2759"/>
<dbReference type="STRING" id="658196.A0A397T8I5"/>
<evidence type="ECO:0000313" key="3">
    <source>
        <dbReference type="Proteomes" id="UP000265703"/>
    </source>
</evidence>
<gene>
    <name evidence="2" type="ORF">C1645_817809</name>
</gene>
<keyword evidence="1" id="KW-0175">Coiled coil</keyword>
<feature type="coiled-coil region" evidence="1">
    <location>
        <begin position="62"/>
        <end position="100"/>
    </location>
</feature>
<protein>
    <submittedName>
        <fullName evidence="2">Uncharacterized protein</fullName>
    </submittedName>
</protein>
<keyword evidence="3" id="KW-1185">Reference proteome</keyword>
<dbReference type="EMBL" id="QKYT01000078">
    <property type="protein sequence ID" value="RIA94548.1"/>
    <property type="molecule type" value="Genomic_DNA"/>
</dbReference>
<dbReference type="Proteomes" id="UP000265703">
    <property type="component" value="Unassembled WGS sequence"/>
</dbReference>
<sequence>MEALKASTVRVSNLTNGRRHQKSYQLAKNVKRILEVIVGLLKDRVKASEEPTNKKCHLEAEYTKLNAENVKLEVENAELLKLLIEEYAENEADIAKLKTDKIAKEIFSEEPMIEYRSPFLNGLELDAFFQKYQIALEVQGAQHRFHSTSWYKDVKKLEDIVNRDRKRSIPEVSAVDVRSLLKQTVQPNNDRVANTSQLTSDLRSGITRWIVMRLWINGNKISKNDLKLMENRAKAIKLPVNLSQIPNKIATGKGFFRFTADQWKNFILVYPTTGSLVAYNGFKSKELFHFRKMFCNELDDTITGSELFPDELLTPINYKLINYYNEAYNDLEVEFILMNYLIEKEIFGLKLISLYANNSHILAKFIQDNNSIDLFSGQVQYYFKHTLRLPTGEHTYRLAYIKWYLPVANHLT</sequence>
<comment type="caution">
    <text evidence="2">The sequence shown here is derived from an EMBL/GenBank/DDBJ whole genome shotgun (WGS) entry which is preliminary data.</text>
</comment>
<evidence type="ECO:0000256" key="1">
    <source>
        <dbReference type="SAM" id="Coils"/>
    </source>
</evidence>
<organism evidence="2 3">
    <name type="scientific">Glomus cerebriforme</name>
    <dbReference type="NCBI Taxonomy" id="658196"/>
    <lineage>
        <taxon>Eukaryota</taxon>
        <taxon>Fungi</taxon>
        <taxon>Fungi incertae sedis</taxon>
        <taxon>Mucoromycota</taxon>
        <taxon>Glomeromycotina</taxon>
        <taxon>Glomeromycetes</taxon>
        <taxon>Glomerales</taxon>
        <taxon>Glomeraceae</taxon>
        <taxon>Glomus</taxon>
    </lineage>
</organism>
<accession>A0A397T8I5</accession>
<dbReference type="AlphaFoldDB" id="A0A397T8I5"/>
<proteinExistence type="predicted"/>
<reference evidence="2 3" key="1">
    <citation type="submission" date="2018-06" db="EMBL/GenBank/DDBJ databases">
        <title>Comparative genomics reveals the genomic features of Rhizophagus irregularis, R. cerebriforme, R. diaphanum and Gigaspora rosea, and their symbiotic lifestyle signature.</title>
        <authorList>
            <person name="Morin E."/>
            <person name="San Clemente H."/>
            <person name="Chen E.C.H."/>
            <person name="De La Providencia I."/>
            <person name="Hainaut M."/>
            <person name="Kuo A."/>
            <person name="Kohler A."/>
            <person name="Murat C."/>
            <person name="Tang N."/>
            <person name="Roy S."/>
            <person name="Loubradou J."/>
            <person name="Henrissat B."/>
            <person name="Grigoriev I.V."/>
            <person name="Corradi N."/>
            <person name="Roux C."/>
            <person name="Martin F.M."/>
        </authorList>
    </citation>
    <scope>NUCLEOTIDE SEQUENCE [LARGE SCALE GENOMIC DNA]</scope>
    <source>
        <strain evidence="2 3">DAOM 227022</strain>
    </source>
</reference>
<name>A0A397T8I5_9GLOM</name>